<sequence length="169" mass="18871">MLENPAPAAQPDSTTIVKRYPPPNQRNRSISRRKSDRLDRSNSLYASDTEKNQQYASPRNLPIIDHVDLGSSNVLKENSRPGLIALDGCCHSEASQLLNNRWALAMHNYNDVSIDLSERPVMYSGSSASAWGHYRFPHQFISSANSGGEMDFLRELRRAILNSSANPSN</sequence>
<protein>
    <submittedName>
        <fullName evidence="1">Uncharacterized protein</fullName>
    </submittedName>
</protein>
<dbReference type="Proteomes" id="UP000091857">
    <property type="component" value="Chromosome 12"/>
</dbReference>
<name>A0ACB7GP02_MANES</name>
<keyword evidence="2" id="KW-1185">Reference proteome</keyword>
<evidence type="ECO:0000313" key="1">
    <source>
        <dbReference type="EMBL" id="KAG8642092.1"/>
    </source>
</evidence>
<organism evidence="1 2">
    <name type="scientific">Manihot esculenta</name>
    <name type="common">Cassava</name>
    <name type="synonym">Jatropha manihot</name>
    <dbReference type="NCBI Taxonomy" id="3983"/>
    <lineage>
        <taxon>Eukaryota</taxon>
        <taxon>Viridiplantae</taxon>
        <taxon>Streptophyta</taxon>
        <taxon>Embryophyta</taxon>
        <taxon>Tracheophyta</taxon>
        <taxon>Spermatophyta</taxon>
        <taxon>Magnoliopsida</taxon>
        <taxon>eudicotyledons</taxon>
        <taxon>Gunneridae</taxon>
        <taxon>Pentapetalae</taxon>
        <taxon>rosids</taxon>
        <taxon>fabids</taxon>
        <taxon>Malpighiales</taxon>
        <taxon>Euphorbiaceae</taxon>
        <taxon>Crotonoideae</taxon>
        <taxon>Manihoteae</taxon>
        <taxon>Manihot</taxon>
    </lineage>
</organism>
<gene>
    <name evidence="1" type="ORF">MANES_12G055803v8</name>
</gene>
<dbReference type="EMBL" id="CM004398">
    <property type="protein sequence ID" value="KAG8642092.1"/>
    <property type="molecule type" value="Genomic_DNA"/>
</dbReference>
<proteinExistence type="predicted"/>
<evidence type="ECO:0000313" key="2">
    <source>
        <dbReference type="Proteomes" id="UP000091857"/>
    </source>
</evidence>
<reference evidence="2" key="1">
    <citation type="journal article" date="2016" name="Nat. Biotechnol.">
        <title>Sequencing wild and cultivated cassava and related species reveals extensive interspecific hybridization and genetic diversity.</title>
        <authorList>
            <person name="Bredeson J.V."/>
            <person name="Lyons J.B."/>
            <person name="Prochnik S.E."/>
            <person name="Wu G.A."/>
            <person name="Ha C.M."/>
            <person name="Edsinger-Gonzales E."/>
            <person name="Grimwood J."/>
            <person name="Schmutz J."/>
            <person name="Rabbi I.Y."/>
            <person name="Egesi C."/>
            <person name="Nauluvula P."/>
            <person name="Lebot V."/>
            <person name="Ndunguru J."/>
            <person name="Mkamilo G."/>
            <person name="Bart R.S."/>
            <person name="Setter T.L."/>
            <person name="Gleadow R.M."/>
            <person name="Kulakow P."/>
            <person name="Ferguson M.E."/>
            <person name="Rounsley S."/>
            <person name="Rokhsar D.S."/>
        </authorList>
    </citation>
    <scope>NUCLEOTIDE SEQUENCE [LARGE SCALE GENOMIC DNA]</scope>
    <source>
        <strain evidence="2">cv. AM560-2</strain>
    </source>
</reference>
<comment type="caution">
    <text evidence="1">The sequence shown here is derived from an EMBL/GenBank/DDBJ whole genome shotgun (WGS) entry which is preliminary data.</text>
</comment>
<accession>A0ACB7GP02</accession>